<dbReference type="EMBL" id="WKDU01000038">
    <property type="protein sequence ID" value="MCF5155686.1"/>
    <property type="molecule type" value="Genomic_DNA"/>
</dbReference>
<dbReference type="Gene3D" id="3.30.559.30">
    <property type="entry name" value="Nonribosomal peptide synthetase, condensation domain"/>
    <property type="match status" value="1"/>
</dbReference>
<feature type="domain" description="Condensation" evidence="1">
    <location>
        <begin position="95"/>
        <end position="359"/>
    </location>
</feature>
<dbReference type="InterPro" id="IPR001242">
    <property type="entry name" value="Condensation_dom"/>
</dbReference>
<dbReference type="Proteomes" id="UP000814074">
    <property type="component" value="Unassembled WGS sequence"/>
</dbReference>
<dbReference type="PANTHER" id="PTHR45527">
    <property type="entry name" value="NONRIBOSOMAL PEPTIDE SYNTHETASE"/>
    <property type="match status" value="1"/>
</dbReference>
<dbReference type="Pfam" id="PF00668">
    <property type="entry name" value="Condensation"/>
    <property type="match status" value="1"/>
</dbReference>
<keyword evidence="3" id="KW-1185">Reference proteome</keyword>
<gene>
    <name evidence="2" type="ORF">GIW47_24095</name>
</gene>
<name>A0ABS9FWJ4_9PSED</name>
<dbReference type="SUPFAM" id="SSF52777">
    <property type="entry name" value="CoA-dependent acyltransferases"/>
    <property type="match status" value="2"/>
</dbReference>
<organism evidence="2 3">
    <name type="scientific">Pseudomonas lactis</name>
    <dbReference type="NCBI Taxonomy" id="1615674"/>
    <lineage>
        <taxon>Bacteria</taxon>
        <taxon>Pseudomonadati</taxon>
        <taxon>Pseudomonadota</taxon>
        <taxon>Gammaproteobacteria</taxon>
        <taxon>Pseudomonadales</taxon>
        <taxon>Pseudomonadaceae</taxon>
        <taxon>Pseudomonas</taxon>
    </lineage>
</organism>
<accession>A0ABS9FWJ4</accession>
<comment type="caution">
    <text evidence="2">The sequence shown here is derived from an EMBL/GenBank/DDBJ whole genome shotgun (WGS) entry which is preliminary data.</text>
</comment>
<proteinExistence type="predicted"/>
<dbReference type="RefSeq" id="WP_236386715.1">
    <property type="nucleotide sequence ID" value="NZ_WKDU01000038.1"/>
</dbReference>
<feature type="non-terminal residue" evidence="2">
    <location>
        <position position="359"/>
    </location>
</feature>
<evidence type="ECO:0000259" key="1">
    <source>
        <dbReference type="Pfam" id="PF00668"/>
    </source>
</evidence>
<dbReference type="Gene3D" id="3.30.559.10">
    <property type="entry name" value="Chloramphenicol acetyltransferase-like domain"/>
    <property type="match status" value="1"/>
</dbReference>
<dbReference type="InterPro" id="IPR023213">
    <property type="entry name" value="CAT-like_dom_sf"/>
</dbReference>
<dbReference type="PANTHER" id="PTHR45527:SF1">
    <property type="entry name" value="FATTY ACID SYNTHASE"/>
    <property type="match status" value="1"/>
</dbReference>
<protein>
    <recommendedName>
        <fullName evidence="1">Condensation domain-containing protein</fullName>
    </recommendedName>
</protein>
<reference evidence="2 3" key="1">
    <citation type="submission" date="2019-11" db="EMBL/GenBank/DDBJ databases">
        <title>Epiphytic Pseudomonas syringae from cherry orchards.</title>
        <authorList>
            <person name="Hulin M.T."/>
        </authorList>
    </citation>
    <scope>NUCLEOTIDE SEQUENCE [LARGE SCALE GENOMIC DNA]</scope>
    <source>
        <strain evidence="2 3">PA-6-3B</strain>
    </source>
</reference>
<evidence type="ECO:0000313" key="3">
    <source>
        <dbReference type="Proteomes" id="UP000814074"/>
    </source>
</evidence>
<evidence type="ECO:0000313" key="2">
    <source>
        <dbReference type="EMBL" id="MCF5155686.1"/>
    </source>
</evidence>
<sequence>MQFSDLLAAISTHAIRLQTEEDDLIVLGDDQALDDALWDQLIAHKSQLLELVAEHGGDWLSPAYRITPDMLALVNLDQPAIDRIVAAVPGGAANVQDIYPLAPLQEGMLYHHISAQKGDPYVLHAQFVFDSRARLEAFAEALQWVIDRHDILRTSMVWERLDEPLQVVWRKAVLACEEAQLDGADRLAQLLARYDARAYRMDLGQAPLLRLVFADDPANQRLVAMLLFHHTILDHTALDGVRHEIQLYLAGQQAQAPAPVAFRSYIAQVRHGVSEQAHEAFFRDMLADIDEPTLPFGLQDVQGDGQGIDEVRIPVDSALSRRLRSVARPLGVSVASLMHLALARVLGAVSGREAVVFGT</sequence>